<reference evidence="2 3" key="1">
    <citation type="journal article" date="2013" name="Genome Announc.">
        <title>Draft Genome Sequence of the Methanotrophic Gammaproteobacterium Methyloglobulus morosus DSM 22980 Strain KoM1.</title>
        <authorList>
            <person name="Poehlein A."/>
            <person name="Deutzmann J.S."/>
            <person name="Daniel R."/>
            <person name="Simeonova D.D."/>
        </authorList>
    </citation>
    <scope>NUCLEOTIDE SEQUENCE [LARGE SCALE GENOMIC DNA]</scope>
    <source>
        <strain evidence="2 3">KoM1</strain>
    </source>
</reference>
<dbReference type="NCBIfam" id="NF003501">
    <property type="entry name" value="PRK05170.1-5"/>
    <property type="match status" value="1"/>
</dbReference>
<dbReference type="AlphaFoldDB" id="V5DY28"/>
<accession>V5DY28</accession>
<dbReference type="PANTHER" id="PTHR37421">
    <property type="entry name" value="UPF0260 PROTEIN YCGN"/>
    <property type="match status" value="1"/>
</dbReference>
<dbReference type="EMBL" id="AYLO01000064">
    <property type="protein sequence ID" value="ESS72226.1"/>
    <property type="molecule type" value="Genomic_DNA"/>
</dbReference>
<dbReference type="PIRSF" id="PIRSF006173">
    <property type="entry name" value="UCP006173"/>
    <property type="match status" value="1"/>
</dbReference>
<dbReference type="RefSeq" id="WP_023494804.1">
    <property type="nucleotide sequence ID" value="NZ_AYLO01000064.1"/>
</dbReference>
<comment type="caution">
    <text evidence="2">The sequence shown here is derived from an EMBL/GenBank/DDBJ whole genome shotgun (WGS) entry which is preliminary data.</text>
</comment>
<gene>
    <name evidence="2" type="ORF">MGMO_66c00650</name>
</gene>
<dbReference type="PANTHER" id="PTHR37421:SF1">
    <property type="entry name" value="UPF0260 PROTEIN YCGN"/>
    <property type="match status" value="1"/>
</dbReference>
<evidence type="ECO:0000256" key="1">
    <source>
        <dbReference type="HAMAP-Rule" id="MF_00676"/>
    </source>
</evidence>
<sequence>MALNFWQTKTLTEMTHDEWESLCDGCGKCCLHKLENEETGEICYTNVACRLLSLNTCRCTHYQERTQLVPACLDLRQHEISGFSWLPSTCAYRLLAEGEDLPLWHPLVSGKPGTVVDAGVSIRSFAIAESQVDDLEDHVIKWLE</sequence>
<dbReference type="InterPro" id="IPR005358">
    <property type="entry name" value="Puta_zinc/iron-chelating_dom"/>
</dbReference>
<dbReference type="NCBIfam" id="NF003507">
    <property type="entry name" value="PRK05170.2-5"/>
    <property type="match status" value="1"/>
</dbReference>
<dbReference type="Pfam" id="PF03692">
    <property type="entry name" value="CxxCxxCC"/>
    <property type="match status" value="1"/>
</dbReference>
<organism evidence="2 3">
    <name type="scientific">Methyloglobulus morosus KoM1</name>
    <dbReference type="NCBI Taxonomy" id="1116472"/>
    <lineage>
        <taxon>Bacteria</taxon>
        <taxon>Pseudomonadati</taxon>
        <taxon>Pseudomonadota</taxon>
        <taxon>Gammaproteobacteria</taxon>
        <taxon>Methylococcales</taxon>
        <taxon>Methylococcaceae</taxon>
        <taxon>Methyloglobulus</taxon>
    </lineage>
</organism>
<evidence type="ECO:0000313" key="2">
    <source>
        <dbReference type="EMBL" id="ESS72226.1"/>
    </source>
</evidence>
<dbReference type="InterPro" id="IPR008228">
    <property type="entry name" value="UCP006173"/>
</dbReference>
<proteinExistence type="inferred from homology"/>
<dbReference type="eggNOG" id="COG2983">
    <property type="taxonomic scope" value="Bacteria"/>
</dbReference>
<dbReference type="PATRIC" id="fig|1116472.3.peg.2043"/>
<evidence type="ECO:0000313" key="3">
    <source>
        <dbReference type="Proteomes" id="UP000017842"/>
    </source>
</evidence>
<comment type="similarity">
    <text evidence="1">Belongs to the UPF0260 family.</text>
</comment>
<dbReference type="STRING" id="1116472.MGMO_66c00650"/>
<protein>
    <recommendedName>
        <fullName evidence="1">UPF0260 protein MGMO_66c00650</fullName>
    </recommendedName>
</protein>
<keyword evidence="3" id="KW-1185">Reference proteome</keyword>
<name>V5DY28_9GAMM</name>
<dbReference type="OrthoDB" id="9786855at2"/>
<dbReference type="HAMAP" id="MF_00676">
    <property type="entry name" value="UPF0260"/>
    <property type="match status" value="1"/>
</dbReference>
<dbReference type="Proteomes" id="UP000017842">
    <property type="component" value="Unassembled WGS sequence"/>
</dbReference>